<dbReference type="Gramene" id="Jr11_10860_p1">
    <property type="protein sequence ID" value="cds.Jr11_10860_p1"/>
    <property type="gene ID" value="Jr11_10860"/>
</dbReference>
<accession>A0A2I4HSF6</accession>
<keyword evidence="4" id="KW-1185">Reference proteome</keyword>
<reference evidence="5" key="1">
    <citation type="submission" date="2025-08" db="UniProtKB">
        <authorList>
            <consortium name="RefSeq"/>
        </authorList>
    </citation>
    <scope>IDENTIFICATION</scope>
    <source>
        <tissue evidence="5">Leaves</tissue>
    </source>
</reference>
<evidence type="ECO:0000256" key="3">
    <source>
        <dbReference type="ARBA" id="ARBA00022833"/>
    </source>
</evidence>
<evidence type="ECO:0000313" key="5">
    <source>
        <dbReference type="RefSeq" id="XP_018859078.1"/>
    </source>
</evidence>
<dbReference type="PROSITE" id="PS50081">
    <property type="entry name" value="ZF_DAG_PE_2"/>
    <property type="match status" value="1"/>
</dbReference>
<protein>
    <submittedName>
        <fullName evidence="5">Uncharacterized protein LOC109020994</fullName>
    </submittedName>
</protein>
<dbReference type="PANTHER" id="PTHR46288:SF85">
    <property type="entry name" value="DC1 DOMAIN-CONTAINING PROTEIN"/>
    <property type="match status" value="1"/>
</dbReference>
<dbReference type="InterPro" id="IPR046349">
    <property type="entry name" value="C1-like_sf"/>
</dbReference>
<sequence length="699" mass="79502">MTDEQGRKQLQHFTDEHPLELVEEVEIEVSPPVKCLACGEYCLGPCYRCVSRCGIFLHQPCAEFKYPDKISNCHAHSCSLALRTRPNYFICNDCGKCIRGICYHCEPCGVFIDVECALLTSLESEDKKQIKHFSHPHPFRVEDLSEIDQVYCSACRKYCDGPTYVCRKCEISRHILCAQYSPKIDDPLHLSHPLYLHESATQVGSRCYLCCNPCDGFSYRCKVCNFNLHVDKCVGKASAVKYEGHEHLLLLVENIGIEVNCNACGMSCGNGIPIEKKKSYGSWILRCPPCNFCLHIQCGPLPYTIKDKCHLDSLTLVESPVEDESDDEFYCDACEIERDPRLPIYCCGPCGRFVAEISCVIPEVIRWLTGEYGDVELSMPDGRIAGKVVKKNLPQVMREIEDAQLIKYKPELNDDSLTLKSIWEYVSKTRQNDEAEASKKDSDQSGLLILHHILNRLSEDESKELRNVLATEETEISSDAQNSSRGSFFLDEKYIAFEKKLDSLPGDTRDFWNKEEEMVNVMEYSVPRSLVPILESLFDKHGDVSVDTNLSPGVKIFLFVILCGTLSSMYDTRVLDISEDLLMNWWNYLKALKSAGFKIQFAIDHLKRVARAYFGLQLQAQVSNTLSQLQRDIPKYSEEVEELTKKLEHLRSELKRLESEDSGRKSSLIEECLSDASKLRWRKAGEGLKLKPALVLENL</sequence>
<dbReference type="PANTHER" id="PTHR46288">
    <property type="entry name" value="PHORBOL-ESTER/DAG-TYPE DOMAIN-CONTAINING PROTEIN"/>
    <property type="match status" value="1"/>
</dbReference>
<dbReference type="AlphaFoldDB" id="A0A2I4HSF6"/>
<dbReference type="GO" id="GO:0046872">
    <property type="term" value="F:metal ion binding"/>
    <property type="evidence" value="ECO:0007669"/>
    <property type="project" value="UniProtKB-KW"/>
</dbReference>
<evidence type="ECO:0000313" key="4">
    <source>
        <dbReference type="Proteomes" id="UP000235220"/>
    </source>
</evidence>
<name>A0A2I4HSF6_JUGRE</name>
<dbReference type="InterPro" id="IPR004146">
    <property type="entry name" value="DC1"/>
</dbReference>
<gene>
    <name evidence="5" type="primary">LOC109020994</name>
</gene>
<dbReference type="KEGG" id="jre:109020994"/>
<keyword evidence="3" id="KW-0862">Zinc</keyword>
<keyword evidence="2" id="KW-0677">Repeat</keyword>
<organism evidence="4 5">
    <name type="scientific">Juglans regia</name>
    <name type="common">English walnut</name>
    <dbReference type="NCBI Taxonomy" id="51240"/>
    <lineage>
        <taxon>Eukaryota</taxon>
        <taxon>Viridiplantae</taxon>
        <taxon>Streptophyta</taxon>
        <taxon>Embryophyta</taxon>
        <taxon>Tracheophyta</taxon>
        <taxon>Spermatophyta</taxon>
        <taxon>Magnoliopsida</taxon>
        <taxon>eudicotyledons</taxon>
        <taxon>Gunneridae</taxon>
        <taxon>Pentapetalae</taxon>
        <taxon>rosids</taxon>
        <taxon>fabids</taxon>
        <taxon>Fagales</taxon>
        <taxon>Juglandaceae</taxon>
        <taxon>Juglans</taxon>
    </lineage>
</organism>
<evidence type="ECO:0000256" key="2">
    <source>
        <dbReference type="ARBA" id="ARBA00022737"/>
    </source>
</evidence>
<keyword evidence="1" id="KW-0479">Metal-binding</keyword>
<proteinExistence type="predicted"/>
<dbReference type="SUPFAM" id="SSF57889">
    <property type="entry name" value="Cysteine-rich domain"/>
    <property type="match status" value="4"/>
</dbReference>
<evidence type="ECO:0000256" key="1">
    <source>
        <dbReference type="ARBA" id="ARBA00022723"/>
    </source>
</evidence>
<dbReference type="RefSeq" id="XP_018859078.1">
    <property type="nucleotide sequence ID" value="XM_019003533.2"/>
</dbReference>
<dbReference type="GeneID" id="109020994"/>
<dbReference type="OrthoDB" id="1751421at2759"/>
<dbReference type="InterPro" id="IPR002219">
    <property type="entry name" value="PKC_DAG/PE"/>
</dbReference>
<dbReference type="Proteomes" id="UP000235220">
    <property type="component" value="Chromosome 11"/>
</dbReference>
<dbReference type="Pfam" id="PF03107">
    <property type="entry name" value="C1_2"/>
    <property type="match status" value="2"/>
</dbReference>